<reference evidence="1 2" key="1">
    <citation type="submission" date="2023-08" db="EMBL/GenBank/DDBJ databases">
        <title>A Necator americanus chromosomal reference genome.</title>
        <authorList>
            <person name="Ilik V."/>
            <person name="Petrzelkova K.J."/>
            <person name="Pardy F."/>
            <person name="Fuh T."/>
            <person name="Niatou-Singa F.S."/>
            <person name="Gouil Q."/>
            <person name="Baker L."/>
            <person name="Ritchie M.E."/>
            <person name="Jex A.R."/>
            <person name="Gazzola D."/>
            <person name="Li H."/>
            <person name="Toshio Fujiwara R."/>
            <person name="Zhan B."/>
            <person name="Aroian R.V."/>
            <person name="Pafco B."/>
            <person name="Schwarz E.M."/>
        </authorList>
    </citation>
    <scope>NUCLEOTIDE SEQUENCE [LARGE SCALE GENOMIC DNA]</scope>
    <source>
        <strain evidence="1 2">Aroian</strain>
        <tissue evidence="1">Whole animal</tissue>
    </source>
</reference>
<name>A0ABR1EAA4_NECAM</name>
<gene>
    <name evidence="1" type="primary">Necator_chrX.g21462</name>
    <name evidence="1" type="ORF">RB195_021301</name>
</gene>
<accession>A0ABR1EAA4</accession>
<organism evidence="1 2">
    <name type="scientific">Necator americanus</name>
    <name type="common">Human hookworm</name>
    <dbReference type="NCBI Taxonomy" id="51031"/>
    <lineage>
        <taxon>Eukaryota</taxon>
        <taxon>Metazoa</taxon>
        <taxon>Ecdysozoa</taxon>
        <taxon>Nematoda</taxon>
        <taxon>Chromadorea</taxon>
        <taxon>Rhabditida</taxon>
        <taxon>Rhabditina</taxon>
        <taxon>Rhabditomorpha</taxon>
        <taxon>Strongyloidea</taxon>
        <taxon>Ancylostomatidae</taxon>
        <taxon>Bunostominae</taxon>
        <taxon>Necator</taxon>
    </lineage>
</organism>
<evidence type="ECO:0008006" key="3">
    <source>
        <dbReference type="Google" id="ProtNLM"/>
    </source>
</evidence>
<dbReference type="EMBL" id="JAVFWL010000006">
    <property type="protein sequence ID" value="KAK6759635.1"/>
    <property type="molecule type" value="Genomic_DNA"/>
</dbReference>
<evidence type="ECO:0000313" key="2">
    <source>
        <dbReference type="Proteomes" id="UP001303046"/>
    </source>
</evidence>
<sequence>MKLGTAPGLPFYILLSVYYKLFTEIILTRMSRTLDEAQPDEQAGFRQGFSYMNHIQTLSRVGIPPVPCSNLRPLDDQNVDAPHARTLANFYDRCTTRIQLFQRLLTILTERGYDKAISYHRSCLLHLHSNGQ</sequence>
<protein>
    <recommendedName>
        <fullName evidence="3">Reverse transcriptase domain-containing protein</fullName>
    </recommendedName>
</protein>
<evidence type="ECO:0000313" key="1">
    <source>
        <dbReference type="EMBL" id="KAK6759635.1"/>
    </source>
</evidence>
<proteinExistence type="predicted"/>
<comment type="caution">
    <text evidence="1">The sequence shown here is derived from an EMBL/GenBank/DDBJ whole genome shotgun (WGS) entry which is preliminary data.</text>
</comment>
<keyword evidence="2" id="KW-1185">Reference proteome</keyword>
<dbReference type="Proteomes" id="UP001303046">
    <property type="component" value="Unassembled WGS sequence"/>
</dbReference>